<gene>
    <name evidence="2" type="ORF">GCM10007140_16110</name>
</gene>
<keyword evidence="1" id="KW-0472">Membrane</keyword>
<evidence type="ECO:0000313" key="3">
    <source>
        <dbReference type="Proteomes" id="UP000605259"/>
    </source>
</evidence>
<reference evidence="2" key="2">
    <citation type="submission" date="2020-09" db="EMBL/GenBank/DDBJ databases">
        <authorList>
            <person name="Sun Q."/>
            <person name="Zhou Y."/>
        </authorList>
    </citation>
    <scope>NUCLEOTIDE SEQUENCE</scope>
    <source>
        <strain evidence="2">CGMCC 1.12698</strain>
    </source>
</reference>
<name>A0A917EQM4_9BACI</name>
<feature type="transmembrane region" description="Helical" evidence="1">
    <location>
        <begin position="44"/>
        <end position="66"/>
    </location>
</feature>
<sequence length="73" mass="8386">MARCTKCNYKWRLKEIVSLGFSKEGKNYSNCGTKQYISEKTQNALTLGYLSLLFLPLLLFVIQLSAKDEAIYK</sequence>
<organism evidence="2 3">
    <name type="scientific">Priestia taiwanensis</name>
    <dbReference type="NCBI Taxonomy" id="1347902"/>
    <lineage>
        <taxon>Bacteria</taxon>
        <taxon>Bacillati</taxon>
        <taxon>Bacillota</taxon>
        <taxon>Bacilli</taxon>
        <taxon>Bacillales</taxon>
        <taxon>Bacillaceae</taxon>
        <taxon>Priestia</taxon>
    </lineage>
</organism>
<proteinExistence type="predicted"/>
<accession>A0A917EQM4</accession>
<reference evidence="2" key="1">
    <citation type="journal article" date="2014" name="Int. J. Syst. Evol. Microbiol.">
        <title>Complete genome sequence of Corynebacterium casei LMG S-19264T (=DSM 44701T), isolated from a smear-ripened cheese.</title>
        <authorList>
            <consortium name="US DOE Joint Genome Institute (JGI-PGF)"/>
            <person name="Walter F."/>
            <person name="Albersmeier A."/>
            <person name="Kalinowski J."/>
            <person name="Ruckert C."/>
        </authorList>
    </citation>
    <scope>NUCLEOTIDE SEQUENCE</scope>
    <source>
        <strain evidence="2">CGMCC 1.12698</strain>
    </source>
</reference>
<dbReference type="Proteomes" id="UP000605259">
    <property type="component" value="Unassembled WGS sequence"/>
</dbReference>
<keyword evidence="3" id="KW-1185">Reference proteome</keyword>
<dbReference type="EMBL" id="BMFK01000001">
    <property type="protein sequence ID" value="GGE66729.1"/>
    <property type="molecule type" value="Genomic_DNA"/>
</dbReference>
<comment type="caution">
    <text evidence="2">The sequence shown here is derived from an EMBL/GenBank/DDBJ whole genome shotgun (WGS) entry which is preliminary data.</text>
</comment>
<protein>
    <submittedName>
        <fullName evidence="2">Uncharacterized protein</fullName>
    </submittedName>
</protein>
<keyword evidence="1" id="KW-1133">Transmembrane helix</keyword>
<evidence type="ECO:0000313" key="2">
    <source>
        <dbReference type="EMBL" id="GGE66729.1"/>
    </source>
</evidence>
<keyword evidence="1" id="KW-0812">Transmembrane</keyword>
<evidence type="ECO:0000256" key="1">
    <source>
        <dbReference type="SAM" id="Phobius"/>
    </source>
</evidence>
<dbReference type="AlphaFoldDB" id="A0A917EQM4"/>